<comment type="caution">
    <text evidence="2">The sequence shown here is derived from an EMBL/GenBank/DDBJ whole genome shotgun (WGS) entry which is preliminary data.</text>
</comment>
<dbReference type="PANTHER" id="PTHR12993">
    <property type="entry name" value="N-ACETYLGLUCOSAMINYL-PHOSPHATIDYLINOSITOL DE-N-ACETYLASE-RELATED"/>
    <property type="match status" value="1"/>
</dbReference>
<accession>A0A840P5M4</accession>
<gene>
    <name evidence="2" type="ORF">HNP84_006365</name>
</gene>
<proteinExistence type="predicted"/>
<sequence length="243" mass="26600">MPSEDPLLVVTAHPGDFVWRAGGAIALATQRGRRAVIACLSFGERGESASLWRKGLSLDEVKAIRREEGEKAANALGAEVVFFDAGDYPLTETPELMRALIDLYRRLQPSVVLTHAAQDPYNIDHPAAREIALKARILAQAPGVPGEGEVIGAPPVFCFEPHQPEMCGFHPDVLLDITPVWERKLAAMHSLGAQGHLVEYYTDLGRRRGVQAKRNSGPNLGLPVDAYAEAYQRIYPQVTTELD</sequence>
<dbReference type="PANTHER" id="PTHR12993:SF29">
    <property type="entry name" value="BLR3841 PROTEIN"/>
    <property type="match status" value="1"/>
</dbReference>
<keyword evidence="3" id="KW-1185">Reference proteome</keyword>
<evidence type="ECO:0000313" key="2">
    <source>
        <dbReference type="EMBL" id="MBB5136614.1"/>
    </source>
</evidence>
<evidence type="ECO:0000256" key="1">
    <source>
        <dbReference type="ARBA" id="ARBA00022833"/>
    </source>
</evidence>
<dbReference type="AlphaFoldDB" id="A0A840P5M4"/>
<keyword evidence="2" id="KW-0456">Lyase</keyword>
<dbReference type="GO" id="GO:0016137">
    <property type="term" value="P:glycoside metabolic process"/>
    <property type="evidence" value="ECO:0007669"/>
    <property type="project" value="UniProtKB-ARBA"/>
</dbReference>
<name>A0A840P5M4_9ACTN</name>
<dbReference type="GO" id="GO:0016811">
    <property type="term" value="F:hydrolase activity, acting on carbon-nitrogen (but not peptide) bonds, in linear amides"/>
    <property type="evidence" value="ECO:0007669"/>
    <property type="project" value="TreeGrafter"/>
</dbReference>
<dbReference type="RefSeq" id="WP_185053509.1">
    <property type="nucleotide sequence ID" value="NZ_BAABIX010000008.1"/>
</dbReference>
<reference evidence="2 3" key="1">
    <citation type="submission" date="2020-08" db="EMBL/GenBank/DDBJ databases">
        <title>Genomic Encyclopedia of Type Strains, Phase IV (KMG-IV): sequencing the most valuable type-strain genomes for metagenomic binning, comparative biology and taxonomic classification.</title>
        <authorList>
            <person name="Goeker M."/>
        </authorList>
    </citation>
    <scope>NUCLEOTIDE SEQUENCE [LARGE SCALE GENOMIC DNA]</scope>
    <source>
        <strain evidence="2 3">DSM 45615</strain>
    </source>
</reference>
<evidence type="ECO:0000313" key="3">
    <source>
        <dbReference type="Proteomes" id="UP000578449"/>
    </source>
</evidence>
<dbReference type="Pfam" id="PF02585">
    <property type="entry name" value="PIG-L"/>
    <property type="match status" value="1"/>
</dbReference>
<protein>
    <submittedName>
        <fullName evidence="2">4-oxalomesaconate hydratase</fullName>
        <ecNumber evidence="2">4.2.1.83</ecNumber>
    </submittedName>
</protein>
<dbReference type="Gene3D" id="3.40.50.10320">
    <property type="entry name" value="LmbE-like"/>
    <property type="match status" value="1"/>
</dbReference>
<organism evidence="2 3">
    <name type="scientific">Thermocatellispora tengchongensis</name>
    <dbReference type="NCBI Taxonomy" id="1073253"/>
    <lineage>
        <taxon>Bacteria</taxon>
        <taxon>Bacillati</taxon>
        <taxon>Actinomycetota</taxon>
        <taxon>Actinomycetes</taxon>
        <taxon>Streptosporangiales</taxon>
        <taxon>Streptosporangiaceae</taxon>
        <taxon>Thermocatellispora</taxon>
    </lineage>
</organism>
<dbReference type="InterPro" id="IPR024078">
    <property type="entry name" value="LmbE-like_dom_sf"/>
</dbReference>
<dbReference type="InterPro" id="IPR003737">
    <property type="entry name" value="GlcNAc_PI_deacetylase-related"/>
</dbReference>
<dbReference type="EMBL" id="JACHGN010000015">
    <property type="protein sequence ID" value="MBB5136614.1"/>
    <property type="molecule type" value="Genomic_DNA"/>
</dbReference>
<dbReference type="SUPFAM" id="SSF102588">
    <property type="entry name" value="LmbE-like"/>
    <property type="match status" value="1"/>
</dbReference>
<dbReference type="Proteomes" id="UP000578449">
    <property type="component" value="Unassembled WGS sequence"/>
</dbReference>
<dbReference type="GO" id="GO:0047584">
    <property type="term" value="F:4-oxalmesaconate hydratase activity"/>
    <property type="evidence" value="ECO:0007669"/>
    <property type="project" value="UniProtKB-EC"/>
</dbReference>
<dbReference type="EC" id="4.2.1.83" evidence="2"/>
<keyword evidence="1" id="KW-0862">Zinc</keyword>